<comment type="caution">
    <text evidence="1">The sequence shown here is derived from an EMBL/GenBank/DDBJ whole genome shotgun (WGS) entry which is preliminary data.</text>
</comment>
<proteinExistence type="predicted"/>
<protein>
    <submittedName>
        <fullName evidence="1">Uncharacterized protein</fullName>
    </submittedName>
</protein>
<organism evidence="1 2">
    <name type="scientific">Armillaria luteobubalina</name>
    <dbReference type="NCBI Taxonomy" id="153913"/>
    <lineage>
        <taxon>Eukaryota</taxon>
        <taxon>Fungi</taxon>
        <taxon>Dikarya</taxon>
        <taxon>Basidiomycota</taxon>
        <taxon>Agaricomycotina</taxon>
        <taxon>Agaricomycetes</taxon>
        <taxon>Agaricomycetidae</taxon>
        <taxon>Agaricales</taxon>
        <taxon>Marasmiineae</taxon>
        <taxon>Physalacriaceae</taxon>
        <taxon>Armillaria</taxon>
    </lineage>
</organism>
<reference evidence="1" key="1">
    <citation type="submission" date="2023-06" db="EMBL/GenBank/DDBJ databases">
        <authorList>
            <consortium name="Lawrence Berkeley National Laboratory"/>
            <person name="Ahrendt S."/>
            <person name="Sahu N."/>
            <person name="Indic B."/>
            <person name="Wong-Bajracharya J."/>
            <person name="Merenyi Z."/>
            <person name="Ke H.-M."/>
            <person name="Monk M."/>
            <person name="Kocsube S."/>
            <person name="Drula E."/>
            <person name="Lipzen A."/>
            <person name="Balint B."/>
            <person name="Henrissat B."/>
            <person name="Andreopoulos B."/>
            <person name="Martin F.M."/>
            <person name="Harder C.B."/>
            <person name="Rigling D."/>
            <person name="Ford K.L."/>
            <person name="Foster G.D."/>
            <person name="Pangilinan J."/>
            <person name="Papanicolaou A."/>
            <person name="Barry K."/>
            <person name="LaButti K."/>
            <person name="Viragh M."/>
            <person name="Koriabine M."/>
            <person name="Yan M."/>
            <person name="Riley R."/>
            <person name="Champramary S."/>
            <person name="Plett K.L."/>
            <person name="Tsai I.J."/>
            <person name="Slot J."/>
            <person name="Sipos G."/>
            <person name="Plett J."/>
            <person name="Nagy L.G."/>
            <person name="Grigoriev I.V."/>
        </authorList>
    </citation>
    <scope>NUCLEOTIDE SEQUENCE</scope>
    <source>
        <strain evidence="1">HWK02</strain>
    </source>
</reference>
<keyword evidence="2" id="KW-1185">Reference proteome</keyword>
<dbReference type="EMBL" id="JAUEPU010000042">
    <property type="protein sequence ID" value="KAK0488067.1"/>
    <property type="molecule type" value="Genomic_DNA"/>
</dbReference>
<gene>
    <name evidence="1" type="ORF">EDD18DRAFT_1191994</name>
</gene>
<dbReference type="Proteomes" id="UP001175228">
    <property type="component" value="Unassembled WGS sequence"/>
</dbReference>
<evidence type="ECO:0000313" key="1">
    <source>
        <dbReference type="EMBL" id="KAK0488067.1"/>
    </source>
</evidence>
<name>A0AA39UG70_9AGAR</name>
<accession>A0AA39UG70</accession>
<dbReference type="AlphaFoldDB" id="A0AA39UG70"/>
<evidence type="ECO:0000313" key="2">
    <source>
        <dbReference type="Proteomes" id="UP001175228"/>
    </source>
</evidence>
<sequence>MLLLSTYLIVALSTHPHQWASASLAYWRIIARAMNSSRLDIDWRTPQNSHSYGIWCGCLYLELINAVTLADSYTLPTSSSTILLYHRTQPSTRTIIETIRVSRRTTTPRILLDEDLPLSTRINFLLAYKELEFDVNLLDAGCNPPLKNYVPWLEEGNIPPHIFVGYRVMWPVHLHLDAFIRRFVPKAKVH</sequence>